<dbReference type="Pfam" id="PF00392">
    <property type="entry name" value="GntR"/>
    <property type="match status" value="1"/>
</dbReference>
<evidence type="ECO:0000313" key="7">
    <source>
        <dbReference type="EMBL" id="PFG19263.1"/>
    </source>
</evidence>
<evidence type="ECO:0000313" key="8">
    <source>
        <dbReference type="Proteomes" id="UP000224915"/>
    </source>
</evidence>
<protein>
    <submittedName>
        <fullName evidence="7">DNA-binding transcriptional MocR family regulator</fullName>
    </submittedName>
</protein>
<dbReference type="InterPro" id="IPR036388">
    <property type="entry name" value="WH-like_DNA-bd_sf"/>
</dbReference>
<dbReference type="SMART" id="SM00345">
    <property type="entry name" value="HTH_GNTR"/>
    <property type="match status" value="1"/>
</dbReference>
<evidence type="ECO:0000256" key="5">
    <source>
        <dbReference type="ARBA" id="ARBA00023163"/>
    </source>
</evidence>
<dbReference type="PANTHER" id="PTHR46577:SF1">
    <property type="entry name" value="HTH-TYPE TRANSCRIPTIONAL REGULATORY PROTEIN GABR"/>
    <property type="match status" value="1"/>
</dbReference>
<evidence type="ECO:0000256" key="2">
    <source>
        <dbReference type="ARBA" id="ARBA00022898"/>
    </source>
</evidence>
<evidence type="ECO:0000259" key="6">
    <source>
        <dbReference type="PROSITE" id="PS50949"/>
    </source>
</evidence>
<dbReference type="SUPFAM" id="SSF53383">
    <property type="entry name" value="PLP-dependent transferases"/>
    <property type="match status" value="1"/>
</dbReference>
<evidence type="ECO:0000256" key="4">
    <source>
        <dbReference type="ARBA" id="ARBA00023125"/>
    </source>
</evidence>
<dbReference type="Pfam" id="PF00155">
    <property type="entry name" value="Aminotran_1_2"/>
    <property type="match status" value="2"/>
</dbReference>
<dbReference type="PANTHER" id="PTHR46577">
    <property type="entry name" value="HTH-TYPE TRANSCRIPTIONAL REGULATORY PROTEIN GABR"/>
    <property type="match status" value="1"/>
</dbReference>
<comment type="similarity">
    <text evidence="1">In the C-terminal section; belongs to the class-I pyridoxal-phosphate-dependent aminotransferase family.</text>
</comment>
<organism evidence="7 8">
    <name type="scientific">Serinibacter salmoneus</name>
    <dbReference type="NCBI Taxonomy" id="556530"/>
    <lineage>
        <taxon>Bacteria</taxon>
        <taxon>Bacillati</taxon>
        <taxon>Actinomycetota</taxon>
        <taxon>Actinomycetes</taxon>
        <taxon>Micrococcales</taxon>
        <taxon>Beutenbergiaceae</taxon>
        <taxon>Serinibacter</taxon>
    </lineage>
</organism>
<dbReference type="CDD" id="cd00609">
    <property type="entry name" value="AAT_like"/>
    <property type="match status" value="1"/>
</dbReference>
<dbReference type="InterPro" id="IPR015424">
    <property type="entry name" value="PyrdxlP-dep_Trfase"/>
</dbReference>
<sequence length="475" mass="50112">MDLAERITDRSPRGIAAAIAALVRAGDLAPGDRLPSVRELGPALGVSPATVGSAYRTLGAVGMVRARGRAGTEVVDLAAGAAPPMPPSYRALAGGNRATWLDLARGTPDPHLLPSIARALHEVADYAAAREHPSPLVRDARATGWNYADPPLLADLERAVAPTWPYRPEALTVMDGALDAVVRLLEQSVAFGDAVALEDPGFPPFFDVVERLGALTVPLTVDRHGATPDSLGAALAAGARVVVLQPRAHNPTGVSMTATRARELASLVRRHTTEHTGSEREAAPVLRRRRVLVIEDDHTGAVASSRDVTLGVWAPGHVVRVRSYSKSHGPDLRVAVVGGPSGEIGELVSRRMLGPGWTSRMLQRTLVALLDDPDARAQVDRARLTYRRRQEALVAALAAQCLEVAAGDGLNLWLPVTHEKDALDRLAAVGIRAVGGSAFHRAPRRSDHVRLTIAGIAEDPDEVAALARALAVAAG</sequence>
<dbReference type="InterPro" id="IPR051446">
    <property type="entry name" value="HTH_trans_reg/aminotransferase"/>
</dbReference>
<dbReference type="GO" id="GO:0003700">
    <property type="term" value="F:DNA-binding transcription factor activity"/>
    <property type="evidence" value="ECO:0007669"/>
    <property type="project" value="InterPro"/>
</dbReference>
<dbReference type="Gene3D" id="1.10.10.10">
    <property type="entry name" value="Winged helix-like DNA-binding domain superfamily/Winged helix DNA-binding domain"/>
    <property type="match status" value="1"/>
</dbReference>
<dbReference type="InterPro" id="IPR036390">
    <property type="entry name" value="WH_DNA-bd_sf"/>
</dbReference>
<keyword evidence="5" id="KW-0804">Transcription</keyword>
<name>A0A2A9CXY3_9MICO</name>
<dbReference type="GO" id="GO:0030170">
    <property type="term" value="F:pyridoxal phosphate binding"/>
    <property type="evidence" value="ECO:0007669"/>
    <property type="project" value="InterPro"/>
</dbReference>
<reference evidence="7 8" key="1">
    <citation type="submission" date="2017-10" db="EMBL/GenBank/DDBJ databases">
        <title>Sequencing the genomes of 1000 actinobacteria strains.</title>
        <authorList>
            <person name="Klenk H.-P."/>
        </authorList>
    </citation>
    <scope>NUCLEOTIDE SEQUENCE [LARGE SCALE GENOMIC DNA]</scope>
    <source>
        <strain evidence="7 8">DSM 21801</strain>
    </source>
</reference>
<dbReference type="GO" id="GO:0003677">
    <property type="term" value="F:DNA binding"/>
    <property type="evidence" value="ECO:0007669"/>
    <property type="project" value="UniProtKB-KW"/>
</dbReference>
<gene>
    <name evidence="7" type="ORF">ATL40_0821</name>
</gene>
<dbReference type="InterPro" id="IPR004839">
    <property type="entry name" value="Aminotransferase_I/II_large"/>
</dbReference>
<keyword evidence="3" id="KW-0805">Transcription regulation</keyword>
<proteinExistence type="inferred from homology"/>
<dbReference type="InterPro" id="IPR015421">
    <property type="entry name" value="PyrdxlP-dep_Trfase_major"/>
</dbReference>
<dbReference type="SUPFAM" id="SSF46785">
    <property type="entry name" value="Winged helix' DNA-binding domain"/>
    <property type="match status" value="1"/>
</dbReference>
<dbReference type="InterPro" id="IPR000524">
    <property type="entry name" value="Tscrpt_reg_HTH_GntR"/>
</dbReference>
<dbReference type="OrthoDB" id="4307011at2"/>
<comment type="caution">
    <text evidence="7">The sequence shown here is derived from an EMBL/GenBank/DDBJ whole genome shotgun (WGS) entry which is preliminary data.</text>
</comment>
<evidence type="ECO:0000256" key="3">
    <source>
        <dbReference type="ARBA" id="ARBA00023015"/>
    </source>
</evidence>
<dbReference type="AlphaFoldDB" id="A0A2A9CXY3"/>
<keyword evidence="2" id="KW-0663">Pyridoxal phosphate</keyword>
<dbReference type="EMBL" id="PDJD01000001">
    <property type="protein sequence ID" value="PFG19263.1"/>
    <property type="molecule type" value="Genomic_DNA"/>
</dbReference>
<feature type="domain" description="HTH gntR-type" evidence="6">
    <location>
        <begin position="9"/>
        <end position="77"/>
    </location>
</feature>
<dbReference type="Gene3D" id="3.40.640.10">
    <property type="entry name" value="Type I PLP-dependent aspartate aminotransferase-like (Major domain)"/>
    <property type="match status" value="1"/>
</dbReference>
<evidence type="ECO:0000256" key="1">
    <source>
        <dbReference type="ARBA" id="ARBA00005384"/>
    </source>
</evidence>
<dbReference type="PROSITE" id="PS50949">
    <property type="entry name" value="HTH_GNTR"/>
    <property type="match status" value="1"/>
</dbReference>
<keyword evidence="8" id="KW-1185">Reference proteome</keyword>
<accession>A0A2A9CXY3</accession>
<keyword evidence="4 7" id="KW-0238">DNA-binding</keyword>
<dbReference type="RefSeq" id="WP_098468408.1">
    <property type="nucleotide sequence ID" value="NZ_PDJD01000001.1"/>
</dbReference>
<dbReference type="Proteomes" id="UP000224915">
    <property type="component" value="Unassembled WGS sequence"/>
</dbReference>